<feature type="compositionally biased region" description="Low complexity" evidence="1">
    <location>
        <begin position="104"/>
        <end position="114"/>
    </location>
</feature>
<feature type="compositionally biased region" description="Basic and acidic residues" evidence="1">
    <location>
        <begin position="57"/>
        <end position="72"/>
    </location>
</feature>
<dbReference type="EMBL" id="KV453916">
    <property type="protein sequence ID" value="ODV77045.1"/>
    <property type="molecule type" value="Genomic_DNA"/>
</dbReference>
<sequence length="129" mass="14084">MQPLVDNPLSPHKRVSPTNNGRKPQRTAHAVIFWSMAAQTLITQSLAPCMHPSPAQDGKEHRNQIESREPSLRNRQSTASVSLGSSLSHCQCLSTASVHTLYLSTPSTPSTPSTANVPKCPQPQRLKPR</sequence>
<accession>A0A1E4SC24</accession>
<organism evidence="2 3">
    <name type="scientific">Suhomyces tanzawaensis NRRL Y-17324</name>
    <dbReference type="NCBI Taxonomy" id="984487"/>
    <lineage>
        <taxon>Eukaryota</taxon>
        <taxon>Fungi</taxon>
        <taxon>Dikarya</taxon>
        <taxon>Ascomycota</taxon>
        <taxon>Saccharomycotina</taxon>
        <taxon>Pichiomycetes</taxon>
        <taxon>Debaryomycetaceae</taxon>
        <taxon>Suhomyces</taxon>
    </lineage>
</organism>
<evidence type="ECO:0000313" key="3">
    <source>
        <dbReference type="Proteomes" id="UP000094285"/>
    </source>
</evidence>
<protein>
    <submittedName>
        <fullName evidence="2">Uncharacterized protein</fullName>
    </submittedName>
</protein>
<feature type="region of interest" description="Disordered" evidence="1">
    <location>
        <begin position="1"/>
        <end position="27"/>
    </location>
</feature>
<gene>
    <name evidence="2" type="ORF">CANTADRAFT_323427</name>
</gene>
<keyword evidence="3" id="KW-1185">Reference proteome</keyword>
<evidence type="ECO:0000313" key="2">
    <source>
        <dbReference type="EMBL" id="ODV77045.1"/>
    </source>
</evidence>
<dbReference type="RefSeq" id="XP_020062167.1">
    <property type="nucleotide sequence ID" value="XM_020208451.1"/>
</dbReference>
<dbReference type="Proteomes" id="UP000094285">
    <property type="component" value="Unassembled WGS sequence"/>
</dbReference>
<dbReference type="GeneID" id="30982588"/>
<reference evidence="3" key="1">
    <citation type="submission" date="2016-05" db="EMBL/GenBank/DDBJ databases">
        <title>Comparative genomics of biotechnologically important yeasts.</title>
        <authorList>
            <consortium name="DOE Joint Genome Institute"/>
            <person name="Riley R."/>
            <person name="Haridas S."/>
            <person name="Wolfe K.H."/>
            <person name="Lopes M.R."/>
            <person name="Hittinger C.T."/>
            <person name="Goker M."/>
            <person name="Salamov A."/>
            <person name="Wisecaver J."/>
            <person name="Long T.M."/>
            <person name="Aerts A.L."/>
            <person name="Barry K."/>
            <person name="Choi C."/>
            <person name="Clum A."/>
            <person name="Coughlan A.Y."/>
            <person name="Deshpande S."/>
            <person name="Douglass A.P."/>
            <person name="Hanson S.J."/>
            <person name="Klenk H.-P."/>
            <person name="Labutti K."/>
            <person name="Lapidus A."/>
            <person name="Lindquist E."/>
            <person name="Lipzen A."/>
            <person name="Meier-Kolthoff J.P."/>
            <person name="Ohm R.A."/>
            <person name="Otillar R.P."/>
            <person name="Pangilinan J."/>
            <person name="Peng Y."/>
            <person name="Rokas A."/>
            <person name="Rosa C.A."/>
            <person name="Scheuner C."/>
            <person name="Sibirny A.A."/>
            <person name="Slot J.C."/>
            <person name="Stielow J.B."/>
            <person name="Sun H."/>
            <person name="Kurtzman C.P."/>
            <person name="Blackwell M."/>
            <person name="Grigoriev I.V."/>
            <person name="Jeffries T.W."/>
        </authorList>
    </citation>
    <scope>NUCLEOTIDE SEQUENCE [LARGE SCALE GENOMIC DNA]</scope>
    <source>
        <strain evidence="3">NRRL Y-17324</strain>
    </source>
</reference>
<proteinExistence type="predicted"/>
<feature type="region of interest" description="Disordered" evidence="1">
    <location>
        <begin position="47"/>
        <end position="80"/>
    </location>
</feature>
<evidence type="ECO:0000256" key="1">
    <source>
        <dbReference type="SAM" id="MobiDB-lite"/>
    </source>
</evidence>
<feature type="region of interest" description="Disordered" evidence="1">
    <location>
        <begin position="102"/>
        <end position="129"/>
    </location>
</feature>
<dbReference type="AlphaFoldDB" id="A0A1E4SC24"/>
<name>A0A1E4SC24_9ASCO</name>